<accession>A0ABS5JV67</accession>
<evidence type="ECO:0000259" key="2">
    <source>
        <dbReference type="Pfam" id="PF06283"/>
    </source>
</evidence>
<dbReference type="Proteomes" id="UP000708576">
    <property type="component" value="Unassembled WGS sequence"/>
</dbReference>
<dbReference type="InterPro" id="IPR029010">
    <property type="entry name" value="ThuA-like"/>
</dbReference>
<dbReference type="SUPFAM" id="SSF52317">
    <property type="entry name" value="Class I glutamine amidotransferase-like"/>
    <property type="match status" value="1"/>
</dbReference>
<evidence type="ECO:0000313" key="4">
    <source>
        <dbReference type="Proteomes" id="UP000708576"/>
    </source>
</evidence>
<feature type="domain" description="ThuA-like" evidence="2">
    <location>
        <begin position="61"/>
        <end position="229"/>
    </location>
</feature>
<feature type="signal peptide" evidence="1">
    <location>
        <begin position="1"/>
        <end position="18"/>
    </location>
</feature>
<dbReference type="InterPro" id="IPR029062">
    <property type="entry name" value="Class_I_gatase-like"/>
</dbReference>
<dbReference type="RefSeq" id="WP_212216046.1">
    <property type="nucleotide sequence ID" value="NZ_JAGUCO010000006.1"/>
</dbReference>
<feature type="chain" id="PRO_5046150280" evidence="1">
    <location>
        <begin position="19"/>
        <end position="234"/>
    </location>
</feature>
<keyword evidence="4" id="KW-1185">Reference proteome</keyword>
<gene>
    <name evidence="3" type="ORF">KEM10_10985</name>
</gene>
<proteinExistence type="predicted"/>
<organism evidence="3 4">
    <name type="scientific">Carboxylicivirga linearis</name>
    <dbReference type="NCBI Taxonomy" id="1628157"/>
    <lineage>
        <taxon>Bacteria</taxon>
        <taxon>Pseudomonadati</taxon>
        <taxon>Bacteroidota</taxon>
        <taxon>Bacteroidia</taxon>
        <taxon>Marinilabiliales</taxon>
        <taxon>Marinilabiliaceae</taxon>
        <taxon>Carboxylicivirga</taxon>
    </lineage>
</organism>
<evidence type="ECO:0000313" key="3">
    <source>
        <dbReference type="EMBL" id="MBS2098804.1"/>
    </source>
</evidence>
<keyword evidence="1" id="KW-0732">Signal</keyword>
<protein>
    <submittedName>
        <fullName evidence="3">ThuA domain-containing protein</fullName>
    </submittedName>
</protein>
<dbReference type="EMBL" id="JAGUCO010000006">
    <property type="protein sequence ID" value="MBS2098804.1"/>
    <property type="molecule type" value="Genomic_DNA"/>
</dbReference>
<sequence length="234" mass="27456">MKYIILFIALLISSTSFSQKNISAMLITSQRKVPVKEFYAMFDNIPELVYTEVLQPKANEDIEHNKANNYDILIFYDLNDSITQRQKEAYWQLLQNGKPMLFLHHTLVSYQKWPEFIHIIGGRYYRDHPERGPSTFEHDIDISIEVINNNHPICNNLNNFTIHDETYNNCFILPDVTPLLTTSTPINIPYPAWIHKVKNAEVVYIQFGQDENAFTHPEYQKLIEQSINYLTKSN</sequence>
<evidence type="ECO:0000256" key="1">
    <source>
        <dbReference type="SAM" id="SignalP"/>
    </source>
</evidence>
<name>A0ABS5JV67_9BACT</name>
<dbReference type="Pfam" id="PF06283">
    <property type="entry name" value="ThuA"/>
    <property type="match status" value="1"/>
</dbReference>
<comment type="caution">
    <text evidence="3">The sequence shown here is derived from an EMBL/GenBank/DDBJ whole genome shotgun (WGS) entry which is preliminary data.</text>
</comment>
<dbReference type="Gene3D" id="3.40.50.880">
    <property type="match status" value="1"/>
</dbReference>
<reference evidence="3 4" key="1">
    <citation type="journal article" date="2015" name="Int. J. Syst. Evol. Microbiol.">
        <title>Carboxylicivirga linearis sp. nov., isolated from a sea cucumber culture pond.</title>
        <authorList>
            <person name="Wang F.Q."/>
            <person name="Zhou Y.X."/>
            <person name="Lin X.Z."/>
            <person name="Chen G.J."/>
            <person name="Du Z.J."/>
        </authorList>
    </citation>
    <scope>NUCLEOTIDE SEQUENCE [LARGE SCALE GENOMIC DNA]</scope>
    <source>
        <strain evidence="3 4">FB218</strain>
    </source>
</reference>